<evidence type="ECO:0000313" key="2">
    <source>
        <dbReference type="EMBL" id="PWN91224.1"/>
    </source>
</evidence>
<dbReference type="AlphaFoldDB" id="A0A316YQY5"/>
<proteinExistence type="predicted"/>
<dbReference type="SUPFAM" id="SSF51197">
    <property type="entry name" value="Clavaminate synthase-like"/>
    <property type="match status" value="1"/>
</dbReference>
<accession>A0A316YQY5</accession>
<dbReference type="InterPro" id="IPR003347">
    <property type="entry name" value="JmjC_dom"/>
</dbReference>
<keyword evidence="3" id="KW-1185">Reference proteome</keyword>
<dbReference type="PROSITE" id="PS51184">
    <property type="entry name" value="JMJC"/>
    <property type="match status" value="1"/>
</dbReference>
<evidence type="ECO:0000313" key="3">
    <source>
        <dbReference type="Proteomes" id="UP000245768"/>
    </source>
</evidence>
<dbReference type="EMBL" id="KZ819635">
    <property type="protein sequence ID" value="PWN91224.1"/>
    <property type="molecule type" value="Genomic_DNA"/>
</dbReference>
<dbReference type="PANTHER" id="PTHR12461:SF105">
    <property type="entry name" value="HYPOXIA-INDUCIBLE FACTOR 1-ALPHA INHIBITOR"/>
    <property type="match status" value="1"/>
</dbReference>
<dbReference type="SMART" id="SM00558">
    <property type="entry name" value="JmjC"/>
    <property type="match status" value="1"/>
</dbReference>
<dbReference type="InParanoid" id="A0A316YQY5"/>
<dbReference type="InterPro" id="IPR041667">
    <property type="entry name" value="Cupin_8"/>
</dbReference>
<gene>
    <name evidence="2" type="ORF">FA10DRAFT_265097</name>
</gene>
<dbReference type="Proteomes" id="UP000245768">
    <property type="component" value="Unassembled WGS sequence"/>
</dbReference>
<dbReference type="PANTHER" id="PTHR12461">
    <property type="entry name" value="HYPOXIA-INDUCIBLE FACTOR 1 ALPHA INHIBITOR-RELATED"/>
    <property type="match status" value="1"/>
</dbReference>
<protein>
    <submittedName>
        <fullName evidence="2">Clavaminate synthase-like protein</fullName>
    </submittedName>
</protein>
<dbReference type="Pfam" id="PF13621">
    <property type="entry name" value="Cupin_8"/>
    <property type="match status" value="1"/>
</dbReference>
<dbReference type="STRING" id="215250.A0A316YQY5"/>
<organism evidence="2 3">
    <name type="scientific">Acaromyces ingoldii</name>
    <dbReference type="NCBI Taxonomy" id="215250"/>
    <lineage>
        <taxon>Eukaryota</taxon>
        <taxon>Fungi</taxon>
        <taxon>Dikarya</taxon>
        <taxon>Basidiomycota</taxon>
        <taxon>Ustilaginomycotina</taxon>
        <taxon>Exobasidiomycetes</taxon>
        <taxon>Exobasidiales</taxon>
        <taxon>Cryptobasidiaceae</taxon>
        <taxon>Acaromyces</taxon>
    </lineage>
</organism>
<reference evidence="2 3" key="1">
    <citation type="journal article" date="2018" name="Mol. Biol. Evol.">
        <title>Broad Genomic Sampling Reveals a Smut Pathogenic Ancestry of the Fungal Clade Ustilaginomycotina.</title>
        <authorList>
            <person name="Kijpornyongpan T."/>
            <person name="Mondo S.J."/>
            <person name="Barry K."/>
            <person name="Sandor L."/>
            <person name="Lee J."/>
            <person name="Lipzen A."/>
            <person name="Pangilinan J."/>
            <person name="LaButti K."/>
            <person name="Hainaut M."/>
            <person name="Henrissat B."/>
            <person name="Grigoriev I.V."/>
            <person name="Spatafora J.W."/>
            <person name="Aime M.C."/>
        </authorList>
    </citation>
    <scope>NUCLEOTIDE SEQUENCE [LARGE SCALE GENOMIC DNA]</scope>
    <source>
        <strain evidence="2 3">MCA 4198</strain>
    </source>
</reference>
<sequence>MRLACRGSAFGSLIRQCTPQGLPWQSNRALSAGPRSSLLRPLEPHAELIDPPTFAKEYLEPARPGFFPGLIRSDSPYAWPAFREWSAQGEGGEALQGLGRNEELRDAMVEVEIAPVGRGYGDAVADSSSSSWSKVNIPFGLFLEAFIRKSIPWSSEPAQELVGYVAQQDLFSRSPILRDQCPTLPHQHAGPRGALEQWRRNVWIGGRGSFTPLHRDPYENLFVQVVGSKRIHMFPPRAGKHLHLFPASSSQPNTSQIPTEEPLLSESVLRQHTEGSFPDLEKAISDPEARSVVLDAGDVLFIPQGWIHCVASLSISASVNAWFR</sequence>
<dbReference type="Gene3D" id="2.60.120.650">
    <property type="entry name" value="Cupin"/>
    <property type="match status" value="1"/>
</dbReference>
<dbReference type="RefSeq" id="XP_025378422.1">
    <property type="nucleotide sequence ID" value="XM_025520920.1"/>
</dbReference>
<name>A0A316YQY5_9BASI</name>
<evidence type="ECO:0000259" key="1">
    <source>
        <dbReference type="PROSITE" id="PS51184"/>
    </source>
</evidence>
<dbReference type="OrthoDB" id="47172at2759"/>
<dbReference type="GeneID" id="37042836"/>
<feature type="domain" description="JmjC" evidence="1">
    <location>
        <begin position="163"/>
        <end position="324"/>
    </location>
</feature>